<reference evidence="1 2" key="1">
    <citation type="submission" date="2024-05" db="EMBL/GenBank/DDBJ databases">
        <authorList>
            <person name="Busch G.E."/>
            <person name="Sharma I."/>
        </authorList>
    </citation>
    <scope>NUCLEOTIDE SEQUENCE [LARGE SCALE GENOMIC DNA]</scope>
    <source>
        <strain evidence="1 2">23GB23</strain>
    </source>
</reference>
<dbReference type="EMBL" id="JBDYKN010000038">
    <property type="protein sequence ID" value="MEP7731500.1"/>
    <property type="molecule type" value="Genomic_DNA"/>
</dbReference>
<dbReference type="Proteomes" id="UP001471651">
    <property type="component" value="Unassembled WGS sequence"/>
</dbReference>
<name>A0ABV0L524_9GAMM</name>
<accession>A0ABV0L524</accession>
<organism evidence="1 2">
    <name type="scientific">Marinomonas primoryensis</name>
    <dbReference type="NCBI Taxonomy" id="178399"/>
    <lineage>
        <taxon>Bacteria</taxon>
        <taxon>Pseudomonadati</taxon>
        <taxon>Pseudomonadota</taxon>
        <taxon>Gammaproteobacteria</taxon>
        <taxon>Oceanospirillales</taxon>
        <taxon>Oceanospirillaceae</taxon>
        <taxon>Marinomonas</taxon>
    </lineage>
</organism>
<proteinExistence type="predicted"/>
<sequence>MSSQNEIYASRDVTGTSGGAALLSNKSLKLKGRLSLALCDAQIKPLLNLYRQQWRDLVGKL</sequence>
<evidence type="ECO:0000313" key="2">
    <source>
        <dbReference type="Proteomes" id="UP001471651"/>
    </source>
</evidence>
<gene>
    <name evidence="1" type="ORF">ABKW32_18825</name>
</gene>
<dbReference type="RefSeq" id="WP_348578065.1">
    <property type="nucleotide sequence ID" value="NZ_JBDYKN010000038.1"/>
</dbReference>
<comment type="caution">
    <text evidence="1">The sequence shown here is derived from an EMBL/GenBank/DDBJ whole genome shotgun (WGS) entry which is preliminary data.</text>
</comment>
<keyword evidence="2" id="KW-1185">Reference proteome</keyword>
<evidence type="ECO:0008006" key="3">
    <source>
        <dbReference type="Google" id="ProtNLM"/>
    </source>
</evidence>
<evidence type="ECO:0000313" key="1">
    <source>
        <dbReference type="EMBL" id="MEP7731500.1"/>
    </source>
</evidence>
<protein>
    <recommendedName>
        <fullName evidence="3">Transposase DDE domain-containing protein</fullName>
    </recommendedName>
</protein>